<dbReference type="AlphaFoldDB" id="A0A2V1D5B3"/>
<name>A0A2V1D5B3_9PLEO</name>
<evidence type="ECO:0000313" key="2">
    <source>
        <dbReference type="Proteomes" id="UP000244855"/>
    </source>
</evidence>
<keyword evidence="2" id="KW-1185">Reference proteome</keyword>
<reference evidence="1 2" key="1">
    <citation type="journal article" date="2018" name="Sci. Rep.">
        <title>Comparative genomics provides insights into the lifestyle and reveals functional heterogeneity of dark septate endophytic fungi.</title>
        <authorList>
            <person name="Knapp D.G."/>
            <person name="Nemeth J.B."/>
            <person name="Barry K."/>
            <person name="Hainaut M."/>
            <person name="Henrissat B."/>
            <person name="Johnson J."/>
            <person name="Kuo A."/>
            <person name="Lim J.H.P."/>
            <person name="Lipzen A."/>
            <person name="Nolan M."/>
            <person name="Ohm R.A."/>
            <person name="Tamas L."/>
            <person name="Grigoriev I.V."/>
            <person name="Spatafora J.W."/>
            <person name="Nagy L.G."/>
            <person name="Kovacs G.M."/>
        </authorList>
    </citation>
    <scope>NUCLEOTIDE SEQUENCE [LARGE SCALE GENOMIC DNA]</scope>
    <source>
        <strain evidence="1 2">DSE2036</strain>
    </source>
</reference>
<proteinExistence type="predicted"/>
<gene>
    <name evidence="1" type="ORF">DM02DRAFT_619419</name>
</gene>
<dbReference type="Proteomes" id="UP000244855">
    <property type="component" value="Unassembled WGS sequence"/>
</dbReference>
<organism evidence="1 2">
    <name type="scientific">Periconia macrospinosa</name>
    <dbReference type="NCBI Taxonomy" id="97972"/>
    <lineage>
        <taxon>Eukaryota</taxon>
        <taxon>Fungi</taxon>
        <taxon>Dikarya</taxon>
        <taxon>Ascomycota</taxon>
        <taxon>Pezizomycotina</taxon>
        <taxon>Dothideomycetes</taxon>
        <taxon>Pleosporomycetidae</taxon>
        <taxon>Pleosporales</taxon>
        <taxon>Massarineae</taxon>
        <taxon>Periconiaceae</taxon>
        <taxon>Periconia</taxon>
    </lineage>
</organism>
<accession>A0A2V1D5B3</accession>
<protein>
    <submittedName>
        <fullName evidence="1">Uncharacterized protein</fullName>
    </submittedName>
</protein>
<dbReference type="EMBL" id="KZ805605">
    <property type="protein sequence ID" value="PVH93220.1"/>
    <property type="molecule type" value="Genomic_DNA"/>
</dbReference>
<sequence>MSALHFCHLPSSAINDPQIIPSCSLSPTVPTSPPAFLLPPRSPVEWHLLAHEWYPGAFPRYGLRLTVYLDW</sequence>
<evidence type="ECO:0000313" key="1">
    <source>
        <dbReference type="EMBL" id="PVH93220.1"/>
    </source>
</evidence>